<reference evidence="5" key="1">
    <citation type="submission" date="2025-08" db="UniProtKB">
        <authorList>
            <consortium name="RefSeq"/>
        </authorList>
    </citation>
    <scope>IDENTIFICATION</scope>
    <source>
        <tissue evidence="5">Whole sample</tissue>
    </source>
</reference>
<dbReference type="Proteomes" id="UP000694844">
    <property type="component" value="Chromosome 9"/>
</dbReference>
<feature type="transmembrane region" description="Helical" evidence="3">
    <location>
        <begin position="66"/>
        <end position="86"/>
    </location>
</feature>
<dbReference type="GeneID" id="111115775"/>
<name>A0A8B8C615_CRAVI</name>
<keyword evidence="3" id="KW-0472">Membrane</keyword>
<proteinExistence type="predicted"/>
<keyword evidence="3" id="KW-1133">Transmembrane helix</keyword>
<dbReference type="PANTHER" id="PTHR24198:SF165">
    <property type="entry name" value="ANKYRIN REPEAT-CONTAINING PROTEIN-RELATED"/>
    <property type="match status" value="1"/>
</dbReference>
<organism evidence="4 5">
    <name type="scientific">Crassostrea virginica</name>
    <name type="common">Eastern oyster</name>
    <dbReference type="NCBI Taxonomy" id="6565"/>
    <lineage>
        <taxon>Eukaryota</taxon>
        <taxon>Metazoa</taxon>
        <taxon>Spiralia</taxon>
        <taxon>Lophotrochozoa</taxon>
        <taxon>Mollusca</taxon>
        <taxon>Bivalvia</taxon>
        <taxon>Autobranchia</taxon>
        <taxon>Pteriomorphia</taxon>
        <taxon>Ostreida</taxon>
        <taxon>Ostreoidea</taxon>
        <taxon>Ostreidae</taxon>
        <taxon>Crassostrea</taxon>
    </lineage>
</organism>
<protein>
    <submittedName>
        <fullName evidence="5">Uncharacterized protein LOC111115775 isoform X3</fullName>
    </submittedName>
</protein>
<sequence length="283" mass="31859">MNYTEEDQFDFRLMLDKEYMFSLAIHYLLLLHQTWTEAVSWILEMGTKCLEHIIQTVETIQLETKLAVMFCAVSLLICLITCIKASKFREEYRFPKAGSNAMYDWSVFDLAKTAYEPGHTEAVVKLVERYGYDVNYVMPTNGLSLFLCACLSGRRGLILYMLERGADVKTTTSSGDTSLYLATYGVLNSPKASPEIIADLIKAGADPYLCSKSGIYPIDSAIAAGHMEAAELLKVEVRNPHVWDVVDPHTPPRIQLGLQSPPRRHLLESTRKRTLPKIPNLCA</sequence>
<keyword evidence="2" id="KW-0040">ANK repeat</keyword>
<evidence type="ECO:0000256" key="1">
    <source>
        <dbReference type="ARBA" id="ARBA00022737"/>
    </source>
</evidence>
<evidence type="ECO:0000313" key="5">
    <source>
        <dbReference type="RefSeq" id="XP_022310326.1"/>
    </source>
</evidence>
<dbReference type="AlphaFoldDB" id="A0A8B8C615"/>
<dbReference type="Gene3D" id="1.25.40.20">
    <property type="entry name" value="Ankyrin repeat-containing domain"/>
    <property type="match status" value="1"/>
</dbReference>
<gene>
    <name evidence="5" type="primary">LOC111115775</name>
</gene>
<dbReference type="PANTHER" id="PTHR24198">
    <property type="entry name" value="ANKYRIN REPEAT AND PROTEIN KINASE DOMAIN-CONTAINING PROTEIN"/>
    <property type="match status" value="1"/>
</dbReference>
<keyword evidence="3" id="KW-0812">Transmembrane</keyword>
<dbReference type="InterPro" id="IPR036770">
    <property type="entry name" value="Ankyrin_rpt-contain_sf"/>
</dbReference>
<keyword evidence="1" id="KW-0677">Repeat</keyword>
<evidence type="ECO:0000256" key="2">
    <source>
        <dbReference type="ARBA" id="ARBA00023043"/>
    </source>
</evidence>
<keyword evidence="4" id="KW-1185">Reference proteome</keyword>
<evidence type="ECO:0000313" key="4">
    <source>
        <dbReference type="Proteomes" id="UP000694844"/>
    </source>
</evidence>
<dbReference type="SMART" id="SM00248">
    <property type="entry name" value="ANK"/>
    <property type="match status" value="4"/>
</dbReference>
<feature type="transmembrane region" description="Helical" evidence="3">
    <location>
        <begin position="19"/>
        <end position="35"/>
    </location>
</feature>
<accession>A0A8B8C615</accession>
<dbReference type="RefSeq" id="XP_022310326.1">
    <property type="nucleotide sequence ID" value="XM_022454618.1"/>
</dbReference>
<dbReference type="SUPFAM" id="SSF48403">
    <property type="entry name" value="Ankyrin repeat"/>
    <property type="match status" value="1"/>
</dbReference>
<dbReference type="OrthoDB" id="194358at2759"/>
<dbReference type="InterPro" id="IPR002110">
    <property type="entry name" value="Ankyrin_rpt"/>
</dbReference>
<evidence type="ECO:0000256" key="3">
    <source>
        <dbReference type="SAM" id="Phobius"/>
    </source>
</evidence>